<dbReference type="GO" id="GO:0000184">
    <property type="term" value="P:nuclear-transcribed mRNA catabolic process, nonsense-mediated decay"/>
    <property type="evidence" value="ECO:0007669"/>
    <property type="project" value="InterPro"/>
</dbReference>
<dbReference type="GO" id="GO:0140933">
    <property type="term" value="F:5'-(N(7)-methylguanosine 5'-triphospho)-[mRNA] hydrolase activity"/>
    <property type="evidence" value="ECO:0007669"/>
    <property type="project" value="InterPro"/>
</dbReference>
<dbReference type="PANTHER" id="PTHR23114">
    <property type="entry name" value="M7GPPPN-MRNA HYDROLASE"/>
    <property type="match status" value="1"/>
</dbReference>
<dbReference type="InterPro" id="IPR036189">
    <property type="entry name" value="DCP2_BoxA_sf"/>
</dbReference>
<dbReference type="Proteomes" id="UP000033188">
    <property type="component" value="Chromosome 3"/>
</dbReference>
<dbReference type="KEGG" id="bbig:BBBOND_0311570"/>
<evidence type="ECO:0000256" key="6">
    <source>
        <dbReference type="ARBA" id="ARBA00022801"/>
    </source>
</evidence>
<evidence type="ECO:0000256" key="9">
    <source>
        <dbReference type="SAM" id="MobiDB-lite"/>
    </source>
</evidence>
<evidence type="ECO:0000259" key="10">
    <source>
        <dbReference type="PROSITE" id="PS51462"/>
    </source>
</evidence>
<dbReference type="GO" id="GO:0030145">
    <property type="term" value="F:manganese ion binding"/>
    <property type="evidence" value="ECO:0007669"/>
    <property type="project" value="InterPro"/>
</dbReference>
<dbReference type="VEuPathDB" id="PiroplasmaDB:BBBOND_0311570"/>
<dbReference type="STRING" id="5866.A0A061DDB6"/>
<dbReference type="InterPro" id="IPR000086">
    <property type="entry name" value="NUDIX_hydrolase_dom"/>
</dbReference>
<feature type="region of interest" description="Disordered" evidence="9">
    <location>
        <begin position="19"/>
        <end position="38"/>
    </location>
</feature>
<dbReference type="SUPFAM" id="SSF140586">
    <property type="entry name" value="Dcp2 domain-like"/>
    <property type="match status" value="1"/>
</dbReference>
<gene>
    <name evidence="11" type="ORF">BBBOND_0311570</name>
</gene>
<dbReference type="FunFam" id="3.90.79.10:FF:000003">
    <property type="entry name" value="M7GpppN-mRNA hydrolase isoform 2"/>
    <property type="match status" value="1"/>
</dbReference>
<comment type="subcellular location">
    <subcellularLocation>
        <location evidence="2">Cytoplasm</location>
    </subcellularLocation>
</comment>
<dbReference type="SMART" id="SM01125">
    <property type="entry name" value="DCP2"/>
    <property type="match status" value="1"/>
</dbReference>
<comment type="similarity">
    <text evidence="3">Belongs to the Nudix hydrolase family. DCP2 subfamily.</text>
</comment>
<comment type="cofactor">
    <cofactor evidence="1">
        <name>Mn(2+)</name>
        <dbReference type="ChEBI" id="CHEBI:29035"/>
    </cofactor>
</comment>
<keyword evidence="6 11" id="KW-0378">Hydrolase</keyword>
<dbReference type="GO" id="GO:0000290">
    <property type="term" value="P:deadenylation-dependent decapping of nuclear-transcribed mRNA"/>
    <property type="evidence" value="ECO:0007669"/>
    <property type="project" value="InterPro"/>
</dbReference>
<dbReference type="GO" id="GO:0005737">
    <property type="term" value="C:cytoplasm"/>
    <property type="evidence" value="ECO:0007669"/>
    <property type="project" value="UniProtKB-SubCell"/>
</dbReference>
<keyword evidence="4" id="KW-0963">Cytoplasm</keyword>
<evidence type="ECO:0000256" key="3">
    <source>
        <dbReference type="ARBA" id="ARBA00005279"/>
    </source>
</evidence>
<accession>A0A061DDB6</accession>
<evidence type="ECO:0000256" key="8">
    <source>
        <dbReference type="ARBA" id="ARBA00023211"/>
    </source>
</evidence>
<proteinExistence type="inferred from homology"/>
<dbReference type="GO" id="GO:0003723">
    <property type="term" value="F:RNA binding"/>
    <property type="evidence" value="ECO:0007669"/>
    <property type="project" value="UniProtKB-KW"/>
</dbReference>
<sequence>MSSEALCKSLKLALRINSSGGSAAGSREDAASHRRPEPCPSVFVPGPPVGMAAFPMAMPPPVAMRSRDPRAVYPCPSSITPSPLPRCPSPKHLPSEGHTSVMAPSAAACVGNAPLRERDPSISEQRALLLTKHGNVDADLLDQALSDCYGRFVALLPEEVLSDHVRLCFYLREAYWWYCDKWVVRHPKKLCPMKFGAFLTLVCDDCPLLRAFISDEEEKVLLDNWSKYNQKIPLRGCMVMNKTCDKVLMVQSYNSHNWTFPRGKTDEAEDDSACAAREVLEEVGLDVRQLIHPEVFVEHVSNGRTLKLFFVPGVDEDTKLGSNTEYEIGEIKWIPLSTLVEAQKKQMKHFRLFDVTQFVKGLWEFVRDFRGGELREHFPTAYANFCRVRDSAEELPSLDEHSLDNPCSTSAGEHRAQLSKFQFDDQHKVDLCYETFGEASGWSADEMFRVNQEKFGVQSTYRQPNAAAKYRSPPRRKLIPFDPESFMS</sequence>
<name>A0A061DDB6_BABBI</name>
<dbReference type="OMA" id="WWYCDKW"/>
<evidence type="ECO:0000256" key="2">
    <source>
        <dbReference type="ARBA" id="ARBA00004496"/>
    </source>
</evidence>
<dbReference type="CDD" id="cd03672">
    <property type="entry name" value="NUDIX_Dcp2p_Nudt20"/>
    <property type="match status" value="1"/>
</dbReference>
<dbReference type="RefSeq" id="XP_012769440.1">
    <property type="nucleotide sequence ID" value="XM_012913986.1"/>
</dbReference>
<dbReference type="InterPro" id="IPR020084">
    <property type="entry name" value="NUDIX_hydrolase_CS"/>
</dbReference>
<evidence type="ECO:0000256" key="5">
    <source>
        <dbReference type="ARBA" id="ARBA00022723"/>
    </source>
</evidence>
<evidence type="ECO:0000256" key="7">
    <source>
        <dbReference type="ARBA" id="ARBA00022884"/>
    </source>
</evidence>
<dbReference type="GeneID" id="24565795"/>
<protein>
    <submittedName>
        <fullName evidence="11">Hydrolase, NUDIX family protein, putative</fullName>
    </submittedName>
</protein>
<keyword evidence="12" id="KW-1185">Reference proteome</keyword>
<dbReference type="InterPro" id="IPR007722">
    <property type="entry name" value="DCP2_BoxA"/>
</dbReference>
<feature type="compositionally biased region" description="Basic and acidic residues" evidence="9">
    <location>
        <begin position="26"/>
        <end position="37"/>
    </location>
</feature>
<dbReference type="Gene3D" id="3.90.79.10">
    <property type="entry name" value="Nucleoside Triphosphate Pyrophosphohydrolase"/>
    <property type="match status" value="1"/>
</dbReference>
<reference evidence="12" key="1">
    <citation type="journal article" date="2014" name="Nucleic Acids Res.">
        <title>The evolutionary dynamics of variant antigen genes in Babesia reveal a history of genomic innovation underlying host-parasite interaction.</title>
        <authorList>
            <person name="Jackson A.P."/>
            <person name="Otto T.D."/>
            <person name="Darby A."/>
            <person name="Ramaprasad A."/>
            <person name="Xia D."/>
            <person name="Echaide I.E."/>
            <person name="Farber M."/>
            <person name="Gahlot S."/>
            <person name="Gamble J."/>
            <person name="Gupta D."/>
            <person name="Gupta Y."/>
            <person name="Jackson L."/>
            <person name="Malandrin L."/>
            <person name="Malas T.B."/>
            <person name="Moussa E."/>
            <person name="Nair M."/>
            <person name="Reid A.J."/>
            <person name="Sanders M."/>
            <person name="Sharma J."/>
            <person name="Tracey A."/>
            <person name="Quail M.A."/>
            <person name="Weir W."/>
            <person name="Wastling J.M."/>
            <person name="Hall N."/>
            <person name="Willadsen P."/>
            <person name="Lingelbach K."/>
            <person name="Shiels B."/>
            <person name="Tait A."/>
            <person name="Berriman M."/>
            <person name="Allred D.R."/>
            <person name="Pain A."/>
        </authorList>
    </citation>
    <scope>NUCLEOTIDE SEQUENCE [LARGE SCALE GENOMIC DNA]</scope>
    <source>
        <strain evidence="12">Bond</strain>
    </source>
</reference>
<dbReference type="PROSITE" id="PS51462">
    <property type="entry name" value="NUDIX"/>
    <property type="match status" value="1"/>
</dbReference>
<dbReference type="PANTHER" id="PTHR23114:SF17">
    <property type="entry name" value="M7GPPPN-MRNA HYDROLASE"/>
    <property type="match status" value="1"/>
</dbReference>
<keyword evidence="7" id="KW-0694">RNA-binding</keyword>
<dbReference type="Gene3D" id="1.10.10.1050">
    <property type="entry name" value="Dcp2, box A domain"/>
    <property type="match status" value="1"/>
</dbReference>
<dbReference type="InterPro" id="IPR015797">
    <property type="entry name" value="NUDIX_hydrolase-like_dom_sf"/>
</dbReference>
<keyword evidence="8" id="KW-0464">Manganese</keyword>
<dbReference type="EMBL" id="LK391709">
    <property type="protein sequence ID" value="CDR97254.1"/>
    <property type="molecule type" value="Genomic_DNA"/>
</dbReference>
<evidence type="ECO:0000313" key="12">
    <source>
        <dbReference type="Proteomes" id="UP000033188"/>
    </source>
</evidence>
<dbReference type="PROSITE" id="PS00893">
    <property type="entry name" value="NUDIX_BOX"/>
    <property type="match status" value="1"/>
</dbReference>
<dbReference type="InterPro" id="IPR044099">
    <property type="entry name" value="Dcp2_NUDIX"/>
</dbReference>
<dbReference type="Pfam" id="PF05026">
    <property type="entry name" value="DCP2"/>
    <property type="match status" value="1"/>
</dbReference>
<dbReference type="AlphaFoldDB" id="A0A061DDB6"/>
<feature type="domain" description="Nudix hydrolase" evidence="10">
    <location>
        <begin position="230"/>
        <end position="360"/>
    </location>
</feature>
<dbReference type="Pfam" id="PF00293">
    <property type="entry name" value="NUDIX"/>
    <property type="match status" value="1"/>
</dbReference>
<keyword evidence="5" id="KW-0479">Metal-binding</keyword>
<evidence type="ECO:0000256" key="1">
    <source>
        <dbReference type="ARBA" id="ARBA00001936"/>
    </source>
</evidence>
<evidence type="ECO:0000313" key="11">
    <source>
        <dbReference type="EMBL" id="CDR97254.1"/>
    </source>
</evidence>
<dbReference type="OrthoDB" id="365787at2759"/>
<evidence type="ECO:0000256" key="4">
    <source>
        <dbReference type="ARBA" id="ARBA00022490"/>
    </source>
</evidence>
<organism evidence="11 12">
    <name type="scientific">Babesia bigemina</name>
    <dbReference type="NCBI Taxonomy" id="5866"/>
    <lineage>
        <taxon>Eukaryota</taxon>
        <taxon>Sar</taxon>
        <taxon>Alveolata</taxon>
        <taxon>Apicomplexa</taxon>
        <taxon>Aconoidasida</taxon>
        <taxon>Piroplasmida</taxon>
        <taxon>Babesiidae</taxon>
        <taxon>Babesia</taxon>
    </lineage>
</organism>
<dbReference type="SUPFAM" id="SSF55811">
    <property type="entry name" value="Nudix"/>
    <property type="match status" value="1"/>
</dbReference>